<dbReference type="Proteomes" id="UP000785679">
    <property type="component" value="Unassembled WGS sequence"/>
</dbReference>
<reference evidence="1" key="1">
    <citation type="submission" date="2019-06" db="EMBL/GenBank/DDBJ databases">
        <authorList>
            <person name="Zheng W."/>
        </authorList>
    </citation>
    <scope>NUCLEOTIDE SEQUENCE</scope>
    <source>
        <strain evidence="1">QDHG01</strain>
    </source>
</reference>
<evidence type="ECO:0000313" key="1">
    <source>
        <dbReference type="EMBL" id="TNV84340.1"/>
    </source>
</evidence>
<keyword evidence="2" id="KW-1185">Reference proteome</keyword>
<accession>A0A8J8P1V2</accession>
<proteinExistence type="predicted"/>
<comment type="caution">
    <text evidence="1">The sequence shown here is derived from an EMBL/GenBank/DDBJ whole genome shotgun (WGS) entry which is preliminary data.</text>
</comment>
<protein>
    <submittedName>
        <fullName evidence="1">Uncharacterized protein</fullName>
    </submittedName>
</protein>
<dbReference type="EMBL" id="RRYP01002884">
    <property type="protein sequence ID" value="TNV84340.1"/>
    <property type="molecule type" value="Genomic_DNA"/>
</dbReference>
<organism evidence="1 2">
    <name type="scientific">Halteria grandinella</name>
    <dbReference type="NCBI Taxonomy" id="5974"/>
    <lineage>
        <taxon>Eukaryota</taxon>
        <taxon>Sar</taxon>
        <taxon>Alveolata</taxon>
        <taxon>Ciliophora</taxon>
        <taxon>Intramacronucleata</taxon>
        <taxon>Spirotrichea</taxon>
        <taxon>Stichotrichia</taxon>
        <taxon>Sporadotrichida</taxon>
        <taxon>Halteriidae</taxon>
        <taxon>Halteria</taxon>
    </lineage>
</organism>
<sequence>MHEERLEALSDFMQQVKDFRNKGNNISVSYSAQSMVRLQEVINCLSEIEEELQVYVSAKCSNEGRAPADGHLQAALEGPRVSQLLKDLQGSLNACNIDLQLASSEKDYLKQVSKLIPA</sequence>
<name>A0A8J8P1V2_HALGN</name>
<dbReference type="AlphaFoldDB" id="A0A8J8P1V2"/>
<gene>
    <name evidence="1" type="ORF">FGO68_gene12828</name>
</gene>
<evidence type="ECO:0000313" key="2">
    <source>
        <dbReference type="Proteomes" id="UP000785679"/>
    </source>
</evidence>